<dbReference type="AlphaFoldDB" id="A0A2B7ZBZ2"/>
<evidence type="ECO:0000256" key="1">
    <source>
        <dbReference type="SAM" id="MobiDB-lite"/>
    </source>
</evidence>
<feature type="compositionally biased region" description="Polar residues" evidence="1">
    <location>
        <begin position="214"/>
        <end position="226"/>
    </location>
</feature>
<proteinExistence type="predicted"/>
<dbReference type="Proteomes" id="UP000226031">
    <property type="component" value="Unassembled WGS sequence"/>
</dbReference>
<gene>
    <name evidence="2" type="ORF">GX50_06516</name>
</gene>
<protein>
    <submittedName>
        <fullName evidence="2">Uncharacterized protein</fullName>
    </submittedName>
</protein>
<comment type="caution">
    <text evidence="2">The sequence shown here is derived from an EMBL/GenBank/DDBJ whole genome shotgun (WGS) entry which is preliminary data.</text>
</comment>
<keyword evidence="3" id="KW-1185">Reference proteome</keyword>
<dbReference type="VEuPathDB" id="FungiDB:EMCG_01491"/>
<evidence type="ECO:0000313" key="2">
    <source>
        <dbReference type="EMBL" id="PGH30703.1"/>
    </source>
</evidence>
<feature type="region of interest" description="Disordered" evidence="1">
    <location>
        <begin position="204"/>
        <end position="226"/>
    </location>
</feature>
<organism evidence="2 3">
    <name type="scientific">[Emmonsia] crescens</name>
    <dbReference type="NCBI Taxonomy" id="73230"/>
    <lineage>
        <taxon>Eukaryota</taxon>
        <taxon>Fungi</taxon>
        <taxon>Dikarya</taxon>
        <taxon>Ascomycota</taxon>
        <taxon>Pezizomycotina</taxon>
        <taxon>Eurotiomycetes</taxon>
        <taxon>Eurotiomycetidae</taxon>
        <taxon>Onygenales</taxon>
        <taxon>Ajellomycetaceae</taxon>
        <taxon>Emergomyces</taxon>
    </lineage>
</organism>
<evidence type="ECO:0000313" key="3">
    <source>
        <dbReference type="Proteomes" id="UP000226031"/>
    </source>
</evidence>
<name>A0A2B7ZBZ2_9EURO</name>
<sequence length="226" mass="25900">MRSGSFSLNNDDGAYPFELWDAPTPGNFCCTPSSRSNLSLSNANPMTPVEYPASQSNTLQTDKLLLLQFGDWVEGRVYDEDPPTCIHYWIEWKVTLNNRTVVKDTEQDLVLAPGFYWRLFLQPKLKELLCCKYPHRSIVSDDTSVVVSVTRLQDKLTRRFDQTSIDWPAIEKQLFEWGDHFLAGKRMKLIILFNYIEDSQGSTASRRMTDKRGTSSATQGMLQNLD</sequence>
<dbReference type="EMBL" id="PDND01000159">
    <property type="protein sequence ID" value="PGH30703.1"/>
    <property type="molecule type" value="Genomic_DNA"/>
</dbReference>
<reference evidence="2 3" key="1">
    <citation type="submission" date="2017-10" db="EMBL/GenBank/DDBJ databases">
        <title>Comparative genomics in systemic dimorphic fungi from Ajellomycetaceae.</title>
        <authorList>
            <person name="Munoz J.F."/>
            <person name="Mcewen J.G."/>
            <person name="Clay O.K."/>
            <person name="Cuomo C.A."/>
        </authorList>
    </citation>
    <scope>NUCLEOTIDE SEQUENCE [LARGE SCALE GENOMIC DNA]</scope>
    <source>
        <strain evidence="2 3">UAMH4076</strain>
    </source>
</reference>
<accession>A0A2B7ZBZ2</accession>